<comment type="catalytic activity">
    <reaction evidence="1">
        <text>ATP + protein L-histidine = ADP + protein N-phospho-L-histidine.</text>
        <dbReference type="EC" id="2.7.13.3"/>
    </reaction>
</comment>
<evidence type="ECO:0000256" key="1">
    <source>
        <dbReference type="ARBA" id="ARBA00000085"/>
    </source>
</evidence>
<evidence type="ECO:0000256" key="6">
    <source>
        <dbReference type="ARBA" id="ARBA00022777"/>
    </source>
</evidence>
<evidence type="ECO:0000256" key="8">
    <source>
        <dbReference type="ARBA" id="ARBA00023012"/>
    </source>
</evidence>
<evidence type="ECO:0000256" key="7">
    <source>
        <dbReference type="ARBA" id="ARBA00022840"/>
    </source>
</evidence>
<dbReference type="Gene3D" id="1.10.287.130">
    <property type="match status" value="1"/>
</dbReference>
<dbReference type="InterPro" id="IPR029016">
    <property type="entry name" value="GAF-like_dom_sf"/>
</dbReference>
<keyword evidence="15" id="KW-1185">Reference proteome</keyword>
<dbReference type="SMART" id="SM00448">
    <property type="entry name" value="REC"/>
    <property type="match status" value="1"/>
</dbReference>
<dbReference type="Pfam" id="PF01590">
    <property type="entry name" value="GAF"/>
    <property type="match status" value="1"/>
</dbReference>
<keyword evidence="10" id="KW-0175">Coiled coil</keyword>
<dbReference type="SUPFAM" id="SSF47384">
    <property type="entry name" value="Homodimeric domain of signal transducing histidine kinase"/>
    <property type="match status" value="1"/>
</dbReference>
<dbReference type="Gene3D" id="3.30.565.10">
    <property type="entry name" value="Histidine kinase-like ATPase, C-terminal domain"/>
    <property type="match status" value="1"/>
</dbReference>
<dbReference type="SMART" id="SM00388">
    <property type="entry name" value="HisKA"/>
    <property type="match status" value="1"/>
</dbReference>
<feature type="coiled-coil region" evidence="10">
    <location>
        <begin position="367"/>
        <end position="397"/>
    </location>
</feature>
<dbReference type="InterPro" id="IPR001789">
    <property type="entry name" value="Sig_transdc_resp-reg_receiver"/>
</dbReference>
<dbReference type="Pfam" id="PF00512">
    <property type="entry name" value="HisKA"/>
    <property type="match status" value="1"/>
</dbReference>
<proteinExistence type="predicted"/>
<name>A0A915U8B5_9BACT</name>
<dbReference type="AlphaFoldDB" id="A0A915U8B5"/>
<dbReference type="SUPFAM" id="SSF55781">
    <property type="entry name" value="GAF domain-like"/>
    <property type="match status" value="1"/>
</dbReference>
<dbReference type="InterPro" id="IPR005467">
    <property type="entry name" value="His_kinase_dom"/>
</dbReference>
<keyword evidence="7" id="KW-0067">ATP-binding</keyword>
<evidence type="ECO:0000256" key="9">
    <source>
        <dbReference type="PROSITE-ProRule" id="PRU00169"/>
    </source>
</evidence>
<dbReference type="Gene3D" id="3.40.50.2300">
    <property type="match status" value="1"/>
</dbReference>
<dbReference type="InterPro" id="IPR036890">
    <property type="entry name" value="HATPase_C_sf"/>
</dbReference>
<organism evidence="14 15">
    <name type="scientific">Desulfolithobacter dissulfuricans</name>
    <dbReference type="NCBI Taxonomy" id="2795293"/>
    <lineage>
        <taxon>Bacteria</taxon>
        <taxon>Pseudomonadati</taxon>
        <taxon>Thermodesulfobacteriota</taxon>
        <taxon>Desulfobulbia</taxon>
        <taxon>Desulfobulbales</taxon>
        <taxon>Desulfobulbaceae</taxon>
        <taxon>Desulfolithobacter</taxon>
    </lineage>
</organism>
<dbReference type="SMART" id="SM00387">
    <property type="entry name" value="HATPase_c"/>
    <property type="match status" value="1"/>
</dbReference>
<dbReference type="PANTHER" id="PTHR43065">
    <property type="entry name" value="SENSOR HISTIDINE KINASE"/>
    <property type="match status" value="1"/>
</dbReference>
<dbReference type="InterPro" id="IPR036097">
    <property type="entry name" value="HisK_dim/P_sf"/>
</dbReference>
<evidence type="ECO:0000259" key="12">
    <source>
        <dbReference type="PROSITE" id="PS50109"/>
    </source>
</evidence>
<keyword evidence="5" id="KW-0547">Nucleotide-binding</keyword>
<evidence type="ECO:0000256" key="3">
    <source>
        <dbReference type="ARBA" id="ARBA00022553"/>
    </source>
</evidence>
<dbReference type="Proteomes" id="UP001063350">
    <property type="component" value="Chromosome"/>
</dbReference>
<feature type="modified residue" description="4-aspartylphosphate" evidence="9">
    <location>
        <position position="76"/>
    </location>
</feature>
<dbReference type="PROSITE" id="PS50109">
    <property type="entry name" value="HIS_KIN"/>
    <property type="match status" value="1"/>
</dbReference>
<dbReference type="CDD" id="cd00082">
    <property type="entry name" value="HisKA"/>
    <property type="match status" value="1"/>
</dbReference>
<evidence type="ECO:0000313" key="14">
    <source>
        <dbReference type="EMBL" id="BCO07821.1"/>
    </source>
</evidence>
<reference evidence="14" key="1">
    <citation type="submission" date="2020-12" db="EMBL/GenBank/DDBJ databases">
        <title>Desulfobium dissulfuricans gen. nov., sp. nov., a novel mesophilic, sulfate-reducing bacterium isolated from a deep-sea hydrothermal vent.</title>
        <authorList>
            <person name="Hashimoto Y."/>
            <person name="Tame A."/>
            <person name="Sawayama S."/>
            <person name="Miyazaki J."/>
            <person name="Takai K."/>
            <person name="Nakagawa S."/>
        </authorList>
    </citation>
    <scope>NUCLEOTIDE SEQUENCE</scope>
    <source>
        <strain evidence="14">GF1</strain>
    </source>
</reference>
<dbReference type="Gene3D" id="3.30.450.40">
    <property type="match status" value="1"/>
</dbReference>
<accession>A0A915U8B5</accession>
<dbReference type="InterPro" id="IPR011006">
    <property type="entry name" value="CheY-like_superfamily"/>
</dbReference>
<gene>
    <name evidence="14" type="ORF">GF1_01970</name>
</gene>
<keyword evidence="3 9" id="KW-0597">Phosphoprotein</keyword>
<keyword evidence="8" id="KW-0902">Two-component regulatory system</keyword>
<feature type="domain" description="Histidine kinase" evidence="12">
    <location>
        <begin position="406"/>
        <end position="614"/>
    </location>
</feature>
<dbReference type="InterPro" id="IPR004358">
    <property type="entry name" value="Sig_transdc_His_kin-like_C"/>
</dbReference>
<dbReference type="Pfam" id="PF02518">
    <property type="entry name" value="HATPase_c"/>
    <property type="match status" value="1"/>
</dbReference>
<dbReference type="InterPro" id="IPR003594">
    <property type="entry name" value="HATPase_dom"/>
</dbReference>
<dbReference type="RefSeq" id="WP_267927763.1">
    <property type="nucleotide sequence ID" value="NZ_AP024233.1"/>
</dbReference>
<dbReference type="EMBL" id="AP024233">
    <property type="protein sequence ID" value="BCO07821.1"/>
    <property type="molecule type" value="Genomic_DNA"/>
</dbReference>
<sequence>MSKDDPLQPECSPSSLPREQLLEEREAIVIVDDYPELVHLVADFLREKGFPVLTAASAAGLREHLEQHPVALVLLDIGLPDGDGRELLPELKQQFPDTSIIMLTAVTDLQTALACLRLGADDYLTKPLQFTDFLQTVCRVLEKRRLTINNRRYQLQLEQAHFRIGLLHELTMKMNSAYLSMTELDEILQAILVGITAREGLGFNRAFLALFDDEGEVLEGRLAIGPGRREDAGDIWREMREKELGFQEILDSIKAHCFTGDSEVNRIVQAMRVEGWHDDHILIRAVRERRSINVKEGQSDCPVDPGLIGLLQEESFVVVPLYSPSRALGVLIADHFVTRESITEDLIRALESFASQASLAIEHCHLYMSMERKIRELEAMTRELEKNKDMLVEAERYSALGHMAAQLAHNIRNPITSIGGTARLLARKTSDPEWLKFLNMMTREATRIEKTLIDLFSFVEQTEPVRRSVSLYQLIQKSLVLCYSTMQRYHIVHELILPEPEPVLDIDPDQIGQVLVHLIRNAVEAMASGGRLTIEVQRHGDEIAIIVRDTGVGIADFNLERATAPFFTTKTYGTGMGLTLVKRIVKDHGGRLEIQSGTGENGGTEVVVSLPASPMP</sequence>
<protein>
    <recommendedName>
        <fullName evidence="2">histidine kinase</fullName>
        <ecNumber evidence="2">2.7.13.3</ecNumber>
    </recommendedName>
</protein>
<keyword evidence="6" id="KW-0418">Kinase</keyword>
<dbReference type="PROSITE" id="PS50110">
    <property type="entry name" value="RESPONSE_REGULATORY"/>
    <property type="match status" value="1"/>
</dbReference>
<dbReference type="InterPro" id="IPR003018">
    <property type="entry name" value="GAF"/>
</dbReference>
<dbReference type="PRINTS" id="PR00344">
    <property type="entry name" value="BCTRLSENSOR"/>
</dbReference>
<dbReference type="EC" id="2.7.13.3" evidence="2"/>
<keyword evidence="4" id="KW-0808">Transferase</keyword>
<evidence type="ECO:0000313" key="15">
    <source>
        <dbReference type="Proteomes" id="UP001063350"/>
    </source>
</evidence>
<evidence type="ECO:0000259" key="13">
    <source>
        <dbReference type="PROSITE" id="PS50110"/>
    </source>
</evidence>
<evidence type="ECO:0000256" key="4">
    <source>
        <dbReference type="ARBA" id="ARBA00022679"/>
    </source>
</evidence>
<feature type="region of interest" description="Disordered" evidence="11">
    <location>
        <begin position="595"/>
        <end position="616"/>
    </location>
</feature>
<evidence type="ECO:0000256" key="5">
    <source>
        <dbReference type="ARBA" id="ARBA00022741"/>
    </source>
</evidence>
<dbReference type="InterPro" id="IPR003661">
    <property type="entry name" value="HisK_dim/P_dom"/>
</dbReference>
<dbReference type="SMART" id="SM00065">
    <property type="entry name" value="GAF"/>
    <property type="match status" value="1"/>
</dbReference>
<evidence type="ECO:0000256" key="10">
    <source>
        <dbReference type="SAM" id="Coils"/>
    </source>
</evidence>
<dbReference type="Pfam" id="PF00072">
    <property type="entry name" value="Response_reg"/>
    <property type="match status" value="1"/>
</dbReference>
<evidence type="ECO:0000256" key="11">
    <source>
        <dbReference type="SAM" id="MobiDB-lite"/>
    </source>
</evidence>
<dbReference type="SUPFAM" id="SSF52172">
    <property type="entry name" value="CheY-like"/>
    <property type="match status" value="1"/>
</dbReference>
<dbReference type="GO" id="GO:0000155">
    <property type="term" value="F:phosphorelay sensor kinase activity"/>
    <property type="evidence" value="ECO:0007669"/>
    <property type="project" value="InterPro"/>
</dbReference>
<dbReference type="PANTHER" id="PTHR43065:SF10">
    <property type="entry name" value="PEROXIDE STRESS-ACTIVATED HISTIDINE KINASE MAK3"/>
    <property type="match status" value="1"/>
</dbReference>
<dbReference type="SUPFAM" id="SSF55874">
    <property type="entry name" value="ATPase domain of HSP90 chaperone/DNA topoisomerase II/histidine kinase"/>
    <property type="match status" value="1"/>
</dbReference>
<evidence type="ECO:0000256" key="2">
    <source>
        <dbReference type="ARBA" id="ARBA00012438"/>
    </source>
</evidence>
<dbReference type="KEGG" id="ddu:GF1_01970"/>
<dbReference type="GO" id="GO:0005524">
    <property type="term" value="F:ATP binding"/>
    <property type="evidence" value="ECO:0007669"/>
    <property type="project" value="UniProtKB-KW"/>
</dbReference>
<feature type="domain" description="Response regulatory" evidence="13">
    <location>
        <begin position="27"/>
        <end position="141"/>
    </location>
</feature>
<dbReference type="CDD" id="cd17574">
    <property type="entry name" value="REC_OmpR"/>
    <property type="match status" value="1"/>
</dbReference>